<evidence type="ECO:0000313" key="3">
    <source>
        <dbReference type="Proteomes" id="UP001205311"/>
    </source>
</evidence>
<feature type="region of interest" description="Disordered" evidence="1">
    <location>
        <begin position="145"/>
        <end position="167"/>
    </location>
</feature>
<proteinExistence type="predicted"/>
<dbReference type="RefSeq" id="WP_253668890.1">
    <property type="nucleotide sequence ID" value="NZ_JAMTCP010000006.1"/>
</dbReference>
<gene>
    <name evidence="2" type="ORF">LX15_001633</name>
</gene>
<reference evidence="2 3" key="1">
    <citation type="submission" date="2022-06" db="EMBL/GenBank/DDBJ databases">
        <title>Genomic Encyclopedia of Archaeal and Bacterial Type Strains, Phase II (KMG-II): from individual species to whole genera.</title>
        <authorList>
            <person name="Goeker M."/>
        </authorList>
    </citation>
    <scope>NUCLEOTIDE SEQUENCE [LARGE SCALE GENOMIC DNA]</scope>
    <source>
        <strain evidence="2 3">DSM 40477</strain>
    </source>
</reference>
<sequence length="416" mass="45925">MHADADNQANNADKSVFKGGRRLRTVQQMYEAGRNYAAIVLIAWLHQHLHSRFGPSGTLRSLAERAITLGLHGKLGMPSDIGSAHPDERSRHIKGAVKRISAQLGSDRHPCGPDWHYVEVIVRCCCDEGVDSELEVLKGLWRQARDGGSRSDTQDGESPTPPLDDDRLEAATELVVVKLRAELERSQADNVLYKGNLDSMIRAARVLAEERDLARRAWEDARRNEQRVVLQKEALMGMVEYEISRNASVQRWADEFVPFIAMSLAVAGREARHTGVAIQLTDPVQAVAERVLGEGTEISQLSDLLLKVSQHLRGLRVTASPERRALALYLFICLFKHDPFTSYARLAEKVGAPVEAIRSTLNAGLVQAPLVVAIAEAVGADRGWVSRLLQRAGVTDVLWPFTCQAPGYHRLEGCGS</sequence>
<dbReference type="Proteomes" id="UP001205311">
    <property type="component" value="Unassembled WGS sequence"/>
</dbReference>
<evidence type="ECO:0000313" key="2">
    <source>
        <dbReference type="EMBL" id="MCP2257946.1"/>
    </source>
</evidence>
<dbReference type="EMBL" id="JAMTCP010000006">
    <property type="protein sequence ID" value="MCP2257946.1"/>
    <property type="molecule type" value="Genomic_DNA"/>
</dbReference>
<evidence type="ECO:0000256" key="1">
    <source>
        <dbReference type="SAM" id="MobiDB-lite"/>
    </source>
</evidence>
<name>A0ABT1HR00_STRSD</name>
<protein>
    <submittedName>
        <fullName evidence="2">Uncharacterized protein</fullName>
    </submittedName>
</protein>
<keyword evidence="3" id="KW-1185">Reference proteome</keyword>
<organism evidence="2 3">
    <name type="scientific">Streptoalloteichus tenebrarius (strain ATCC 17920 / DSM 40477 / JCM 4838 / CBS 697.72 / NBRC 16177 / NCIMB 11028 / NRRL B-12390 / A12253. 1 / ISP 5477)</name>
    <name type="common">Streptomyces tenebrarius</name>
    <dbReference type="NCBI Taxonomy" id="1933"/>
    <lineage>
        <taxon>Bacteria</taxon>
        <taxon>Bacillati</taxon>
        <taxon>Actinomycetota</taxon>
        <taxon>Actinomycetes</taxon>
        <taxon>Pseudonocardiales</taxon>
        <taxon>Pseudonocardiaceae</taxon>
        <taxon>Streptoalloteichus</taxon>
    </lineage>
</organism>
<accession>A0ABT1HR00</accession>
<comment type="caution">
    <text evidence="2">The sequence shown here is derived from an EMBL/GenBank/DDBJ whole genome shotgun (WGS) entry which is preliminary data.</text>
</comment>